<dbReference type="STRING" id="104623.Ser39006_02756"/>
<feature type="chain" id="PRO_5036041024" evidence="2">
    <location>
        <begin position="23"/>
        <end position="122"/>
    </location>
</feature>
<protein>
    <submittedName>
        <fullName evidence="4">DUF1283 domain-containing protein</fullName>
    </submittedName>
</protein>
<evidence type="ECO:0000256" key="2">
    <source>
        <dbReference type="SAM" id="SignalP"/>
    </source>
</evidence>
<feature type="signal peptide" evidence="2">
    <location>
        <begin position="1"/>
        <end position="22"/>
    </location>
</feature>
<dbReference type="EMBL" id="CP025084">
    <property type="protein sequence ID" value="AUH05067.1"/>
    <property type="molecule type" value="Genomic_DNA"/>
</dbReference>
<evidence type="ECO:0000313" key="5">
    <source>
        <dbReference type="Proteomes" id="UP000017700"/>
    </source>
</evidence>
<evidence type="ECO:0000256" key="1">
    <source>
        <dbReference type="ARBA" id="ARBA00022729"/>
    </source>
</evidence>
<evidence type="ECO:0000313" key="3">
    <source>
        <dbReference type="EMBL" id="AUH00746.1"/>
    </source>
</evidence>
<name>A0A2I5T867_SERS3</name>
<gene>
    <name evidence="3" type="ORF">CWC46_13600</name>
    <name evidence="4" type="ORF">Ser39006_013605</name>
</gene>
<accession>A0A2I5T867</accession>
<proteinExistence type="predicted"/>
<dbReference type="EMBL" id="CP025085">
    <property type="protein sequence ID" value="AUH00746.1"/>
    <property type="molecule type" value="Genomic_DNA"/>
</dbReference>
<reference evidence="4" key="2">
    <citation type="submission" date="2013-09" db="EMBL/GenBank/DDBJ databases">
        <authorList>
            <person name="Wang G."/>
            <person name="Yang Y."/>
            <person name="Su Y."/>
        </authorList>
    </citation>
    <scope>NUCLEOTIDE SEQUENCE</scope>
    <source>
        <strain evidence="4">ATCC 39006</strain>
    </source>
</reference>
<organism evidence="4 5">
    <name type="scientific">Serratia sp. (strain ATCC 39006)</name>
    <name type="common">Prodigiosinella confusarubida</name>
    <dbReference type="NCBI Taxonomy" id="104623"/>
    <lineage>
        <taxon>Bacteria</taxon>
        <taxon>Pseudomonadati</taxon>
        <taxon>Pseudomonadota</taxon>
        <taxon>Gammaproteobacteria</taxon>
        <taxon>Enterobacterales</taxon>
        <taxon>Pectobacteriaceae</taxon>
        <taxon>Prodigiosinella</taxon>
    </lineage>
</organism>
<dbReference type="KEGG" id="serq:CWC46_13600"/>
<evidence type="ECO:0000313" key="6">
    <source>
        <dbReference type="Proteomes" id="UP000233778"/>
    </source>
</evidence>
<reference evidence="4 5" key="1">
    <citation type="journal article" date="2013" name="Genome Announc.">
        <title>Draft genome sequence of Serratia sp. strain ATCC 39006, a model bacterium for analysis of the biosynthesis and regulation of prodigiosin, a carbapenem, and gas vesicles.</title>
        <authorList>
            <person name="Fineran P.C."/>
            <person name="Iglesias Cans M.C."/>
            <person name="Ramsay J.P."/>
            <person name="Wilf N.M."/>
            <person name="Cossyleon D."/>
            <person name="McNeil M.B."/>
            <person name="Williamson N.R."/>
            <person name="Monson R.E."/>
            <person name="Becher S.A."/>
            <person name="Stanton J.A."/>
            <person name="Brugger K."/>
            <person name="Brown S.D."/>
            <person name="Salmond G.P."/>
        </authorList>
    </citation>
    <scope>NUCLEOTIDE SEQUENCE [LARGE SCALE GENOMIC DNA]</scope>
    <source>
        <strain evidence="4">ATCC 39006</strain>
        <strain evidence="5">ATCC 39006 / SC 11482</strain>
    </source>
</reference>
<reference evidence="3 6" key="3">
    <citation type="submission" date="2017-11" db="EMBL/GenBank/DDBJ databases">
        <title>Complete genome sequence of Serratia sp. ATCC 39006 LacA.</title>
        <authorList>
            <person name="Hampton H.G."/>
            <person name="Jackson S.A."/>
            <person name="Jauregui R."/>
            <person name="Poulter G.T.M."/>
            <person name="Salmond G.P.C."/>
            <person name="Fineran P.C."/>
        </authorList>
    </citation>
    <scope>NUCLEOTIDE SEQUENCE [LARGE SCALE GENOMIC DNA]</scope>
    <source>
        <strain evidence="3 6">ATCC 39006</strain>
    </source>
</reference>
<reference evidence="4" key="4">
    <citation type="submission" date="2017-11" db="EMBL/GenBank/DDBJ databases">
        <title>Complete genome sequence of Serratia sp. ATCC 39006.</title>
        <authorList>
            <person name="Hampton H.G."/>
            <person name="Jackson S.A."/>
            <person name="Jauregui R."/>
            <person name="Poulter G.T.M."/>
            <person name="Salmond G.P.C."/>
            <person name="Fineran P.C."/>
        </authorList>
    </citation>
    <scope>NUCLEOTIDE SEQUENCE</scope>
    <source>
        <strain evidence="4">ATCC 39006</strain>
    </source>
</reference>
<dbReference type="KEGG" id="sera:Ser39006_013605"/>
<keyword evidence="1 2" id="KW-0732">Signal</keyword>
<dbReference type="Pfam" id="PF06932">
    <property type="entry name" value="DUF1283"/>
    <property type="match status" value="1"/>
</dbReference>
<dbReference type="Proteomes" id="UP000017700">
    <property type="component" value="Chromosome"/>
</dbReference>
<keyword evidence="5" id="KW-1185">Reference proteome</keyword>
<dbReference type="InterPro" id="IPR009700">
    <property type="entry name" value="DUF1283"/>
</dbReference>
<dbReference type="AlphaFoldDB" id="A0A2I5T867"/>
<sequence>MNRKFPTSLLRALIPLSLVVFAGISTPSIAETHQIIIDNGNSAISKEAVRQSREDRNETRNLRNKKVKIEEKLADRQLRNIDREDRALDSAERCKNSSNFNVYWESSSARCLDRRTGRPINP</sequence>
<evidence type="ECO:0000313" key="4">
    <source>
        <dbReference type="EMBL" id="AUH05067.1"/>
    </source>
</evidence>
<dbReference type="Proteomes" id="UP000233778">
    <property type="component" value="Chromosome"/>
</dbReference>
<dbReference type="RefSeq" id="WP_021016019.1">
    <property type="nucleotide sequence ID" value="NZ_CP025084.1"/>
</dbReference>
<dbReference type="OrthoDB" id="6455281at2"/>